<evidence type="ECO:0000259" key="4">
    <source>
        <dbReference type="Pfam" id="PF00248"/>
    </source>
</evidence>
<proteinExistence type="predicted"/>
<evidence type="ECO:0000313" key="6">
    <source>
        <dbReference type="Proteomes" id="UP000230233"/>
    </source>
</evidence>
<dbReference type="PROSITE" id="PS00798">
    <property type="entry name" value="ALDOKETO_REDUCTASE_1"/>
    <property type="match status" value="1"/>
</dbReference>
<dbReference type="PANTHER" id="PTHR11732">
    <property type="entry name" value="ALDO/KETO REDUCTASE"/>
    <property type="match status" value="1"/>
</dbReference>
<evidence type="ECO:0000256" key="1">
    <source>
        <dbReference type="PIRSR" id="PIRSR000097-1"/>
    </source>
</evidence>
<organism evidence="5 6">
    <name type="scientific">Caenorhabditis nigoni</name>
    <dbReference type="NCBI Taxonomy" id="1611254"/>
    <lineage>
        <taxon>Eukaryota</taxon>
        <taxon>Metazoa</taxon>
        <taxon>Ecdysozoa</taxon>
        <taxon>Nematoda</taxon>
        <taxon>Chromadorea</taxon>
        <taxon>Rhabditida</taxon>
        <taxon>Rhabditina</taxon>
        <taxon>Rhabditomorpha</taxon>
        <taxon>Rhabditoidea</taxon>
        <taxon>Rhabditidae</taxon>
        <taxon>Peloderinae</taxon>
        <taxon>Caenorhabditis</taxon>
    </lineage>
</organism>
<dbReference type="STRING" id="1611254.A0A2G5VQL3"/>
<dbReference type="Proteomes" id="UP000230233">
    <property type="component" value="Chromosome I"/>
</dbReference>
<dbReference type="FunFam" id="3.20.20.100:FF:000029">
    <property type="entry name" value="Aldo-keto reductase"/>
    <property type="match status" value="1"/>
</dbReference>
<dbReference type="SUPFAM" id="SSF51430">
    <property type="entry name" value="NAD(P)-linked oxidoreductase"/>
    <property type="match status" value="1"/>
</dbReference>
<feature type="active site" description="Proton donor" evidence="1">
    <location>
        <position position="53"/>
    </location>
</feature>
<name>A0A2G5VQL3_9PELO</name>
<evidence type="ECO:0000313" key="5">
    <source>
        <dbReference type="EMBL" id="PIC54068.1"/>
    </source>
</evidence>
<protein>
    <recommendedName>
        <fullName evidence="4">NADP-dependent oxidoreductase domain-containing protein</fullName>
    </recommendedName>
</protein>
<dbReference type="Gene3D" id="3.20.20.100">
    <property type="entry name" value="NADP-dependent oxidoreductase domain"/>
    <property type="match status" value="1"/>
</dbReference>
<dbReference type="GO" id="GO:0016491">
    <property type="term" value="F:oxidoreductase activity"/>
    <property type="evidence" value="ECO:0007669"/>
    <property type="project" value="InterPro"/>
</dbReference>
<dbReference type="Pfam" id="PF00248">
    <property type="entry name" value="Aldo_ket_red"/>
    <property type="match status" value="1"/>
</dbReference>
<dbReference type="AlphaFoldDB" id="A0A2G5VQL3"/>
<dbReference type="EMBL" id="PDUG01000001">
    <property type="protein sequence ID" value="PIC54068.1"/>
    <property type="molecule type" value="Genomic_DNA"/>
</dbReference>
<dbReference type="OrthoDB" id="416253at2759"/>
<dbReference type="InterPro" id="IPR018170">
    <property type="entry name" value="Aldo/ket_reductase_CS"/>
</dbReference>
<sequence length="320" mass="35678">MMSGTPHSLTLSTGTPIPTLGLGTWQSAPDVVGAAVKAAIKAGYRLIDTATCYQNEEAIGTAIQELIKEGVVKREELFITTKAWTNELAPGKLESALEESLKRLKTDYVDLYLAHMPTAFNDDMTEKIAVSVEEIWKQFDAIHKKGLAKAVGVSNWNEKQIKKALDLNLTPVHVSQVELHLYFPQNEHVAFCKKHNIIVTSYATLGSPGRVDFQLPNGGKLEWAPAPQDMEDQSVKDLAAKHGKTPAQILLRHTLQRGLTMIPKSTNEARIQENHDIFDFQLTHDDMAKLQGTQVLQRLFLQDFMEGHPEDAFADERVKK</sequence>
<evidence type="ECO:0000256" key="3">
    <source>
        <dbReference type="PIRSR" id="PIRSR000097-3"/>
    </source>
</evidence>
<feature type="domain" description="NADP-dependent oxidoreductase" evidence="4">
    <location>
        <begin position="20"/>
        <end position="291"/>
    </location>
</feature>
<gene>
    <name evidence="5" type="primary">Cnig_chr_I.g3481</name>
    <name evidence="5" type="ORF">B9Z55_003481</name>
</gene>
<dbReference type="PRINTS" id="PR00069">
    <property type="entry name" value="ALDKETRDTASE"/>
</dbReference>
<comment type="caution">
    <text evidence="5">The sequence shown here is derived from an EMBL/GenBank/DDBJ whole genome shotgun (WGS) entry which is preliminary data.</text>
</comment>
<dbReference type="PROSITE" id="PS00063">
    <property type="entry name" value="ALDOKETO_REDUCTASE_3"/>
    <property type="match status" value="1"/>
</dbReference>
<feature type="site" description="Lowers pKa of active site Tyr" evidence="3">
    <location>
        <position position="82"/>
    </location>
</feature>
<reference evidence="6" key="1">
    <citation type="submission" date="2017-10" db="EMBL/GenBank/DDBJ databases">
        <title>Rapid genome shrinkage in a self-fertile nematode reveals novel sperm competition proteins.</title>
        <authorList>
            <person name="Yin D."/>
            <person name="Schwarz E.M."/>
            <person name="Thomas C.G."/>
            <person name="Felde R.L."/>
            <person name="Korf I.F."/>
            <person name="Cutter A.D."/>
            <person name="Schartner C.M."/>
            <person name="Ralston E.J."/>
            <person name="Meyer B.J."/>
            <person name="Haag E.S."/>
        </authorList>
    </citation>
    <scope>NUCLEOTIDE SEQUENCE [LARGE SCALE GENOMIC DNA]</scope>
    <source>
        <strain evidence="6">JU1422</strain>
    </source>
</reference>
<evidence type="ECO:0000256" key="2">
    <source>
        <dbReference type="PIRSR" id="PIRSR000097-2"/>
    </source>
</evidence>
<dbReference type="InterPro" id="IPR023210">
    <property type="entry name" value="NADP_OxRdtase_dom"/>
</dbReference>
<accession>A0A2G5VQL3</accession>
<dbReference type="InterPro" id="IPR020471">
    <property type="entry name" value="AKR"/>
</dbReference>
<feature type="binding site" evidence="2">
    <location>
        <position position="115"/>
    </location>
    <ligand>
        <name>substrate</name>
    </ligand>
</feature>
<keyword evidence="6" id="KW-1185">Reference proteome</keyword>
<dbReference type="InterPro" id="IPR036812">
    <property type="entry name" value="NAD(P)_OxRdtase_dom_sf"/>
</dbReference>
<dbReference type="PIRSF" id="PIRSF000097">
    <property type="entry name" value="AKR"/>
    <property type="match status" value="1"/>
</dbReference>